<evidence type="ECO:0000256" key="6">
    <source>
        <dbReference type="ARBA" id="ARBA00022692"/>
    </source>
</evidence>
<dbReference type="Pfam" id="PF00429">
    <property type="entry name" value="TLV_coat"/>
    <property type="match status" value="1"/>
</dbReference>
<evidence type="ECO:0000256" key="14">
    <source>
        <dbReference type="ARBA" id="ARBA00044199"/>
    </source>
</evidence>
<comment type="caution">
    <text evidence="18">The sequence shown here is derived from an EMBL/GenBank/DDBJ whole genome shotgun (WGS) entry which is preliminary data.</text>
</comment>
<evidence type="ECO:0000256" key="2">
    <source>
        <dbReference type="ARBA" id="ARBA00004202"/>
    </source>
</evidence>
<dbReference type="GO" id="GO:0007520">
    <property type="term" value="P:myoblast fusion"/>
    <property type="evidence" value="ECO:0007669"/>
    <property type="project" value="Ensembl"/>
</dbReference>
<accession>A0A2J8MTK6</accession>
<comment type="function">
    <text evidence="15">This endogenous retroviral envelope protein has retained its original fusogenic properties and participates in trophoblast fusion and the formation of a syncytium during placenta morphogenesis. The interaction with MFSD2A is apparently important for this process.</text>
</comment>
<dbReference type="OMA" id="TRFCQGR"/>
<evidence type="ECO:0000256" key="9">
    <source>
        <dbReference type="ARBA" id="ARBA00023136"/>
    </source>
</evidence>
<dbReference type="InterPro" id="IPR018154">
    <property type="entry name" value="TLV/ENV_coat_polyprotein"/>
</dbReference>
<dbReference type="SUPFAM" id="SSF58069">
    <property type="entry name" value="Virus ectodomain"/>
    <property type="match status" value="1"/>
</dbReference>
<feature type="transmembrane region" description="Helical" evidence="16">
    <location>
        <begin position="479"/>
        <end position="507"/>
    </location>
</feature>
<evidence type="ECO:0000256" key="15">
    <source>
        <dbReference type="ARBA" id="ARBA00045646"/>
    </source>
</evidence>
<keyword evidence="7 17" id="KW-0732">Signal</keyword>
<keyword evidence="9 16" id="KW-0472">Membrane</keyword>
<comment type="similarity">
    <text evidence="13">Belongs to the gamma type-C retroviral envelope protein family. HERV class-I FRD env subfamily.</text>
</comment>
<evidence type="ECO:0000256" key="7">
    <source>
        <dbReference type="ARBA" id="ARBA00022729"/>
    </source>
</evidence>
<feature type="signal peptide" evidence="17">
    <location>
        <begin position="1"/>
        <end position="15"/>
    </location>
</feature>
<evidence type="ECO:0000256" key="4">
    <source>
        <dbReference type="ARBA" id="ARBA00022475"/>
    </source>
</evidence>
<dbReference type="Proteomes" id="UP000236370">
    <property type="component" value="Unassembled WGS sequence"/>
</dbReference>
<comment type="subcellular location">
    <subcellularLocation>
        <location evidence="2">Cell membrane</location>
        <topology evidence="2">Peripheral membrane protein</topology>
    </subcellularLocation>
    <subcellularLocation>
        <location evidence="1">Cell membrane</location>
        <topology evidence="1">Single-pass membrane protein</topology>
    </subcellularLocation>
    <subcellularLocation>
        <location evidence="3">Virion</location>
    </subcellularLocation>
</comment>
<dbReference type="EMBL" id="NBAG03000244">
    <property type="protein sequence ID" value="PNI62850.1"/>
    <property type="molecule type" value="Genomic_DNA"/>
</dbReference>
<keyword evidence="6 16" id="KW-0812">Transmembrane</keyword>
<dbReference type="PANTHER" id="PTHR10424:SF85">
    <property type="entry name" value="SYNCYTIN-2"/>
    <property type="match status" value="1"/>
</dbReference>
<evidence type="ECO:0000256" key="5">
    <source>
        <dbReference type="ARBA" id="ARBA00022685"/>
    </source>
</evidence>
<dbReference type="AlphaFoldDB" id="A0A2J8MTK6"/>
<dbReference type="FunFam" id="1.10.287.210:FF:000002">
    <property type="entry name" value="Syncytin-2"/>
    <property type="match status" value="1"/>
</dbReference>
<gene>
    <name evidence="18" type="ORF">CK820_G0017178</name>
</gene>
<evidence type="ECO:0000256" key="3">
    <source>
        <dbReference type="ARBA" id="ARBA00004328"/>
    </source>
</evidence>
<evidence type="ECO:0000313" key="19">
    <source>
        <dbReference type="Proteomes" id="UP000236370"/>
    </source>
</evidence>
<evidence type="ECO:0000256" key="17">
    <source>
        <dbReference type="SAM" id="SignalP"/>
    </source>
</evidence>
<evidence type="ECO:0000313" key="18">
    <source>
        <dbReference type="EMBL" id="PNI62850.1"/>
    </source>
</evidence>
<dbReference type="Gene3D" id="1.10.287.210">
    <property type="match status" value="1"/>
</dbReference>
<sequence length="538" mass="59584">MGLLLLVLILTPSLAAYRHPDFPLLEKAQQLLQSTGSPYSTNCWLCTSSSTETPGTAYPASPREWTSIEAELHISYRWDPNLKGLMRPANSLLSMVKQDFPDIRQKPPIFGPIFTNINLMGIAPICVMAKRKNGTNVGTLPSTVCNVTFTVDSNQQTYQTYTHNQFRHQPRFPKPPNITFPQGTLLDKSSRFCQGRPSSCSTRNFWFRPADYNQCLQISNLSSTAEWVLLDQTRNSLFWENKTKGANQSQTPCVQVLAGMTIATSYLGISAVSEFFGTSLTPLFHFHISTCLKTQGAFYICGQSIHQCLPSNWTGTCTIGYVTPDIFIAPGNLSLPIPIYGNSQLPRVRRAIHFIPLLAGLGILAGTGTGIAGITKASLTYSQLSKEIANNIDTMAKALTTMQEQIDSLAAVVLQNRRGLDMLTAAQGGICLALDEKCCFWVNQSGKVQDNIRQLLNQASSLRERATQGWLNWEGTWKWFSWVLPLTGPLVSLLLLLLFGPCLLNLITQFVSSRLQAIKLQTNLSAGRHPRNIQESPF</sequence>
<dbReference type="SMR" id="A0A2J8MTK6"/>
<feature type="chain" id="PRO_5014360173" description="Syncytin-2" evidence="17">
    <location>
        <begin position="16"/>
        <end position="538"/>
    </location>
</feature>
<evidence type="ECO:0000256" key="10">
    <source>
        <dbReference type="ARBA" id="ARBA00023157"/>
    </source>
</evidence>
<keyword evidence="4" id="KW-1003">Cell membrane</keyword>
<evidence type="ECO:0000256" key="13">
    <source>
        <dbReference type="ARBA" id="ARBA00043956"/>
    </source>
</evidence>
<dbReference type="CDD" id="cd09851">
    <property type="entry name" value="HTLV-1-like_HR1-HR2"/>
    <property type="match status" value="1"/>
</dbReference>
<keyword evidence="11" id="KW-0325">Glycoprotein</keyword>
<dbReference type="PANTHER" id="PTHR10424">
    <property type="entry name" value="VIRAL ENVELOPE PROTEIN"/>
    <property type="match status" value="1"/>
</dbReference>
<keyword evidence="5" id="KW-0165">Cleavage on pair of basic residues</keyword>
<reference evidence="18 19" key="1">
    <citation type="submission" date="2017-12" db="EMBL/GenBank/DDBJ databases">
        <title>High-resolution comparative analysis of great ape genomes.</title>
        <authorList>
            <person name="Pollen A."/>
            <person name="Hastie A."/>
            <person name="Hormozdiari F."/>
            <person name="Dougherty M."/>
            <person name="Liu R."/>
            <person name="Chaisson M."/>
            <person name="Hoppe E."/>
            <person name="Hill C."/>
            <person name="Pang A."/>
            <person name="Hillier L."/>
            <person name="Baker C."/>
            <person name="Armstrong J."/>
            <person name="Shendure J."/>
            <person name="Paten B."/>
            <person name="Wilson R."/>
            <person name="Chao H."/>
            <person name="Schneider V."/>
            <person name="Ventura M."/>
            <person name="Kronenberg Z."/>
            <person name="Murali S."/>
            <person name="Gordon D."/>
            <person name="Cantsilieris S."/>
            <person name="Munson K."/>
            <person name="Nelson B."/>
            <person name="Raja A."/>
            <person name="Underwood J."/>
            <person name="Diekhans M."/>
            <person name="Fiddes I."/>
            <person name="Haussler D."/>
            <person name="Eichler E."/>
        </authorList>
    </citation>
    <scope>NUCLEOTIDE SEQUENCE [LARGE SCALE GENOMIC DNA]</scope>
    <source>
        <strain evidence="18">Yerkes chimp pedigree #C0471</strain>
    </source>
</reference>
<evidence type="ECO:0000256" key="1">
    <source>
        <dbReference type="ARBA" id="ARBA00004162"/>
    </source>
</evidence>
<dbReference type="OrthoDB" id="9838482at2759"/>
<evidence type="ECO:0000256" key="16">
    <source>
        <dbReference type="SAM" id="Phobius"/>
    </source>
</evidence>
<dbReference type="KEGG" id="ptr:471856"/>
<organism evidence="18 19">
    <name type="scientific">Pan troglodytes</name>
    <name type="common">Chimpanzee</name>
    <dbReference type="NCBI Taxonomy" id="9598"/>
    <lineage>
        <taxon>Eukaryota</taxon>
        <taxon>Metazoa</taxon>
        <taxon>Chordata</taxon>
        <taxon>Craniata</taxon>
        <taxon>Vertebrata</taxon>
        <taxon>Euteleostomi</taxon>
        <taxon>Mammalia</taxon>
        <taxon>Eutheria</taxon>
        <taxon>Euarchontoglires</taxon>
        <taxon>Primates</taxon>
        <taxon>Haplorrhini</taxon>
        <taxon>Catarrhini</taxon>
        <taxon>Hominidae</taxon>
        <taxon>Pan</taxon>
    </lineage>
</organism>
<keyword evidence="10" id="KW-1015">Disulfide bond</keyword>
<evidence type="ECO:0000256" key="8">
    <source>
        <dbReference type="ARBA" id="ARBA00022989"/>
    </source>
</evidence>
<protein>
    <recommendedName>
        <fullName evidence="14">Syncytin-2</fullName>
    </recommendedName>
    <alternativeName>
        <fullName evidence="12">Envelope polyprotein</fullName>
    </alternativeName>
</protein>
<feature type="transmembrane region" description="Helical" evidence="16">
    <location>
        <begin position="354"/>
        <end position="374"/>
    </location>
</feature>
<name>A0A2J8MTK6_PANTR</name>
<evidence type="ECO:0000256" key="12">
    <source>
        <dbReference type="ARBA" id="ARBA00042950"/>
    </source>
</evidence>
<proteinExistence type="inferred from homology"/>
<dbReference type="GO" id="GO:0005886">
    <property type="term" value="C:plasma membrane"/>
    <property type="evidence" value="ECO:0007669"/>
    <property type="project" value="UniProtKB-SubCell"/>
</dbReference>
<evidence type="ECO:0000256" key="11">
    <source>
        <dbReference type="ARBA" id="ARBA00023180"/>
    </source>
</evidence>
<keyword evidence="8 16" id="KW-1133">Transmembrane helix</keyword>